<dbReference type="EMBL" id="QMBP01000001">
    <property type="protein sequence ID" value="RAZ92874.1"/>
    <property type="molecule type" value="Genomic_DNA"/>
</dbReference>
<dbReference type="OrthoDB" id="8058828at2"/>
<accession>A0A330I0Q4</accession>
<evidence type="ECO:0000313" key="2">
    <source>
        <dbReference type="Proteomes" id="UP000251558"/>
    </source>
</evidence>
<name>A0A330I0Q4_9HYPH</name>
<keyword evidence="2" id="KW-1185">Reference proteome</keyword>
<gene>
    <name evidence="1" type="ORF">DPM33_03165</name>
</gene>
<dbReference type="Gene3D" id="3.40.50.10320">
    <property type="entry name" value="LmbE-like"/>
    <property type="match status" value="1"/>
</dbReference>
<reference evidence="2" key="1">
    <citation type="submission" date="2018-06" db="EMBL/GenBank/DDBJ databases">
        <authorList>
            <person name="Helene L.C."/>
            <person name="Dall'Agnol R."/>
            <person name="Delamuta J.R."/>
            <person name="Hungria M."/>
        </authorList>
    </citation>
    <scope>NUCLEOTIDE SEQUENCE [LARGE SCALE GENOMIC DNA]</scope>
    <source>
        <strain evidence="2">AC99b</strain>
    </source>
</reference>
<evidence type="ECO:0008006" key="3">
    <source>
        <dbReference type="Google" id="ProtNLM"/>
    </source>
</evidence>
<reference evidence="1 2" key="2">
    <citation type="submission" date="2018-07" db="EMBL/GenBank/DDBJ databases">
        <title>Diversity of Mesorhizobium strains in Brazil.</title>
        <authorList>
            <person name="Helene L.C.F."/>
            <person name="Dall'Agnol R."/>
            <person name="Delamuta J.R.M."/>
            <person name="Hungria M."/>
        </authorList>
    </citation>
    <scope>NUCLEOTIDE SEQUENCE [LARGE SCALE GENOMIC DNA]</scope>
    <source>
        <strain evidence="1 2">AC99b</strain>
    </source>
</reference>
<dbReference type="InterPro" id="IPR024078">
    <property type="entry name" value="LmbE-like_dom_sf"/>
</dbReference>
<sequence>MAGSEQGWWQGKKAALVVAHPGHELRVHHWMENARPLVLVLTDGSGHLGAGRLDRTAAVLAGAGASPSANFFGKMPDRELYRAILAGEMETFRALADEIATILANEEIDYVAADAVEGFNPGHDVCRLLVNAALARLRGRNGRDLPNLEFPLEAATLKRQTRGGIELHLDAGALDRKLKAVDNYPELTEEADRLRAAHGMASFGVERLTPVDYLLDVSDCCEQPPAYERWGEERVKSGYYTTVLRFREHVEPIARRLAKRVIV</sequence>
<protein>
    <recommendedName>
        <fullName evidence="3">PIG-L family deacetylase</fullName>
    </recommendedName>
</protein>
<evidence type="ECO:0000313" key="1">
    <source>
        <dbReference type="EMBL" id="RAZ92874.1"/>
    </source>
</evidence>
<dbReference type="Proteomes" id="UP000251558">
    <property type="component" value="Unassembled WGS sequence"/>
</dbReference>
<organism evidence="1 2">
    <name type="scientific">Mesorhizobium hawassense</name>
    <dbReference type="NCBI Taxonomy" id="1209954"/>
    <lineage>
        <taxon>Bacteria</taxon>
        <taxon>Pseudomonadati</taxon>
        <taxon>Pseudomonadota</taxon>
        <taxon>Alphaproteobacteria</taxon>
        <taxon>Hyphomicrobiales</taxon>
        <taxon>Phyllobacteriaceae</taxon>
        <taxon>Mesorhizobium</taxon>
    </lineage>
</organism>
<dbReference type="RefSeq" id="WP_112095448.1">
    <property type="nucleotide sequence ID" value="NZ_QMBP01000001.1"/>
</dbReference>
<comment type="caution">
    <text evidence="1">The sequence shown here is derived from an EMBL/GenBank/DDBJ whole genome shotgun (WGS) entry which is preliminary data.</text>
</comment>
<dbReference type="AlphaFoldDB" id="A0A330I0Q4"/>
<dbReference type="SUPFAM" id="SSF102588">
    <property type="entry name" value="LmbE-like"/>
    <property type="match status" value="1"/>
</dbReference>
<proteinExistence type="predicted"/>